<feature type="domain" description="YceM-like C-terminal" evidence="2">
    <location>
        <begin position="129"/>
        <end position="237"/>
    </location>
</feature>
<dbReference type="EMBL" id="VOQF01000015">
    <property type="protein sequence ID" value="TXC85843.1"/>
    <property type="molecule type" value="Genomic_DNA"/>
</dbReference>
<dbReference type="InterPro" id="IPR048477">
    <property type="entry name" value="YceM-like_C"/>
</dbReference>
<organism evidence="3 4">
    <name type="scientific">Metabacillus litoralis</name>
    <dbReference type="NCBI Taxonomy" id="152268"/>
    <lineage>
        <taxon>Bacteria</taxon>
        <taxon>Bacillati</taxon>
        <taxon>Bacillota</taxon>
        <taxon>Bacilli</taxon>
        <taxon>Bacillales</taxon>
        <taxon>Bacillaceae</taxon>
        <taxon>Metabacillus</taxon>
    </lineage>
</organism>
<evidence type="ECO:0000313" key="4">
    <source>
        <dbReference type="Proteomes" id="UP000321363"/>
    </source>
</evidence>
<dbReference type="Pfam" id="PF01408">
    <property type="entry name" value="GFO_IDH_MocA"/>
    <property type="match status" value="1"/>
</dbReference>
<accession>A0A5C6VK88</accession>
<name>A0A5C6VK88_9BACI</name>
<dbReference type="Gene3D" id="3.40.50.720">
    <property type="entry name" value="NAD(P)-binding Rossmann-like Domain"/>
    <property type="match status" value="1"/>
</dbReference>
<evidence type="ECO:0000313" key="3">
    <source>
        <dbReference type="EMBL" id="TXC85843.1"/>
    </source>
</evidence>
<dbReference type="OrthoDB" id="9815825at2"/>
<keyword evidence="4" id="KW-1185">Reference proteome</keyword>
<dbReference type="GO" id="GO:0000166">
    <property type="term" value="F:nucleotide binding"/>
    <property type="evidence" value="ECO:0007669"/>
    <property type="project" value="InterPro"/>
</dbReference>
<dbReference type="Proteomes" id="UP000321363">
    <property type="component" value="Unassembled WGS sequence"/>
</dbReference>
<dbReference type="InterPro" id="IPR000683">
    <property type="entry name" value="Gfo/Idh/MocA-like_OxRdtase_N"/>
</dbReference>
<dbReference type="InterPro" id="IPR036291">
    <property type="entry name" value="NAD(P)-bd_dom_sf"/>
</dbReference>
<reference evidence="3 4" key="1">
    <citation type="journal article" date="2005" name="Int. J. Syst. Evol. Microbiol.">
        <title>Bacillus litoralis sp. nov., isolated from a tidal flat of the Yellow Sea in Korea.</title>
        <authorList>
            <person name="Yoon J.H."/>
            <person name="Oh T.K."/>
        </authorList>
    </citation>
    <scope>NUCLEOTIDE SEQUENCE [LARGE SCALE GENOMIC DNA]</scope>
    <source>
        <strain evidence="3 4">SW-211</strain>
    </source>
</reference>
<dbReference type="Pfam" id="PF21378">
    <property type="entry name" value="YceM-like_C"/>
    <property type="match status" value="1"/>
</dbReference>
<dbReference type="InterPro" id="IPR051317">
    <property type="entry name" value="Gfo/Idh/MocA_oxidoreduct"/>
</dbReference>
<dbReference type="Gene3D" id="3.30.360.10">
    <property type="entry name" value="Dihydrodipicolinate Reductase, domain 2"/>
    <property type="match status" value="1"/>
</dbReference>
<proteinExistence type="predicted"/>
<dbReference type="SUPFAM" id="SSF51735">
    <property type="entry name" value="NAD(P)-binding Rossmann-fold domains"/>
    <property type="match status" value="1"/>
</dbReference>
<protein>
    <submittedName>
        <fullName evidence="3">Gfo/Idh/MocA family oxidoreductase</fullName>
    </submittedName>
</protein>
<evidence type="ECO:0000259" key="2">
    <source>
        <dbReference type="Pfam" id="PF21378"/>
    </source>
</evidence>
<gene>
    <name evidence="3" type="ORF">FS935_19555</name>
</gene>
<dbReference type="PANTHER" id="PTHR43708:SF4">
    <property type="entry name" value="OXIDOREDUCTASE YCEM-RELATED"/>
    <property type="match status" value="1"/>
</dbReference>
<dbReference type="SUPFAM" id="SSF55347">
    <property type="entry name" value="Glyceraldehyde-3-phosphate dehydrogenase-like, C-terminal domain"/>
    <property type="match status" value="1"/>
</dbReference>
<dbReference type="PANTHER" id="PTHR43708">
    <property type="entry name" value="CONSERVED EXPRESSED OXIDOREDUCTASE (EUROFUNG)"/>
    <property type="match status" value="1"/>
</dbReference>
<dbReference type="RefSeq" id="WP_146950327.1">
    <property type="nucleotide sequence ID" value="NZ_VOQF01000015.1"/>
</dbReference>
<evidence type="ECO:0000259" key="1">
    <source>
        <dbReference type="Pfam" id="PF01408"/>
    </source>
</evidence>
<dbReference type="AlphaFoldDB" id="A0A5C6VK88"/>
<comment type="caution">
    <text evidence="3">The sequence shown here is derived from an EMBL/GenBank/DDBJ whole genome shotgun (WGS) entry which is preliminary data.</text>
</comment>
<feature type="domain" description="Gfo/Idh/MocA-like oxidoreductase N-terminal" evidence="1">
    <location>
        <begin position="1"/>
        <end position="119"/>
    </location>
</feature>
<sequence>MKIGMIGIGDIAQKAYLPVLTQIKDVELHICSRNQETLSEISSQYKLEHTYSDISKWLASGIEAAFVHSATSSHEEIIDQLLDHNIHVYVDKPITAEGESSERLINKAKSRGLILMVGFNRRYAPPYSKLTEVKEPNLIVMQKNRGHLAADARTFVFDDFIHVIDTILYLFPYEIENISIKAKHKGGKLHHVILQLESEEGAAIGIMNREAGTSEEKVEVMSANETRVVKNVSEVYTHKDKQILDYGSNDWEPTLHKRGFHAIISAFLKAVSAGAENYDGYERDLQGHLIAEKVVREVMGK</sequence>